<protein>
    <submittedName>
        <fullName evidence="1">Uncharacterized protein</fullName>
    </submittedName>
</protein>
<reference evidence="2" key="1">
    <citation type="journal article" date="2019" name="Int. J. Syst. Evol. Microbiol.">
        <title>The Global Catalogue of Microorganisms (GCM) 10K type strain sequencing project: providing services to taxonomists for standard genome sequencing and annotation.</title>
        <authorList>
            <consortium name="The Broad Institute Genomics Platform"/>
            <consortium name="The Broad Institute Genome Sequencing Center for Infectious Disease"/>
            <person name="Wu L."/>
            <person name="Ma J."/>
        </authorList>
    </citation>
    <scope>NUCLEOTIDE SEQUENCE [LARGE SCALE GENOMIC DNA]</scope>
    <source>
        <strain evidence="2">JCM 10977</strain>
    </source>
</reference>
<dbReference type="Proteomes" id="UP001500542">
    <property type="component" value="Unassembled WGS sequence"/>
</dbReference>
<sequence length="213" mass="21962">MLTDPNYLVPTTPPAATGVAWLRSSVARFSNGPTHARRRALAVDSLAAIRPDDLRALAAHRGTGPVEVLAEALGLSPSIADDIAIIAKSYQPHTEITQEADEAVVRLVALLGSNDEHTANLIALLVQACDATKALVANTLAGHTGPPVPKTRRIAPDGTTVEIDLTDTPFGAGSHACPAHLHALALADGLTAAGRQPGELRRSDGASRAPAAP</sequence>
<keyword evidence="2" id="KW-1185">Reference proteome</keyword>
<gene>
    <name evidence="1" type="ORF">GCM10009554_10830</name>
</gene>
<dbReference type="InterPro" id="IPR036396">
    <property type="entry name" value="Cyt_P450_sf"/>
</dbReference>
<organism evidence="1 2">
    <name type="scientific">Kribbella koreensis</name>
    <dbReference type="NCBI Taxonomy" id="57909"/>
    <lineage>
        <taxon>Bacteria</taxon>
        <taxon>Bacillati</taxon>
        <taxon>Actinomycetota</taxon>
        <taxon>Actinomycetes</taxon>
        <taxon>Propionibacteriales</taxon>
        <taxon>Kribbellaceae</taxon>
        <taxon>Kribbella</taxon>
    </lineage>
</organism>
<evidence type="ECO:0000313" key="2">
    <source>
        <dbReference type="Proteomes" id="UP001500542"/>
    </source>
</evidence>
<accession>A0ABP4A1I6</accession>
<evidence type="ECO:0000313" key="1">
    <source>
        <dbReference type="EMBL" id="GAA0928899.1"/>
    </source>
</evidence>
<dbReference type="SUPFAM" id="SSF48264">
    <property type="entry name" value="Cytochrome P450"/>
    <property type="match status" value="1"/>
</dbReference>
<dbReference type="EMBL" id="BAAAHK010000003">
    <property type="protein sequence ID" value="GAA0928899.1"/>
    <property type="molecule type" value="Genomic_DNA"/>
</dbReference>
<dbReference type="RefSeq" id="WP_343965400.1">
    <property type="nucleotide sequence ID" value="NZ_BAAAHK010000003.1"/>
</dbReference>
<proteinExistence type="predicted"/>
<comment type="caution">
    <text evidence="1">The sequence shown here is derived from an EMBL/GenBank/DDBJ whole genome shotgun (WGS) entry which is preliminary data.</text>
</comment>
<name>A0ABP4A1I6_9ACTN</name>